<dbReference type="GeneID" id="4987652"/>
<feature type="compositionally biased region" description="Basic and acidic residues" evidence="1">
    <location>
        <begin position="339"/>
        <end position="356"/>
    </location>
</feature>
<evidence type="ECO:0000256" key="1">
    <source>
        <dbReference type="SAM" id="MobiDB-lite"/>
    </source>
</evidence>
<dbReference type="InterPro" id="IPR041260">
    <property type="entry name" value="Sld7_C"/>
</dbReference>
<reference evidence="3" key="1">
    <citation type="submission" date="2025-02" db="EMBL/GenBank/DDBJ databases">
        <authorList>
            <consortium name="NCBI Genome Project"/>
        </authorList>
    </citation>
    <scope>NUCLEOTIDE SEQUENCE</scope>
</reference>
<feature type="domain" description="Sld7 C-terminal" evidence="2">
    <location>
        <begin position="371"/>
        <end position="480"/>
    </location>
</feature>
<sequence length="483" mass="53839">MAVTWVRAAWARRVKLPAPTVIPCPSNMNVWSGTISLDGGTQLQGLQLIDRSSNWQPDIGKDSALSLRCFVNPSLIPLYARCGPNLEVHTNRPQTSQWLTDKLTGTIWLEDDDLDRLQTLQCPIGLLVGIDNDARTKTSEANTTDLLIHGMLSTTTSYERPPTPPVSSPELDHQPSQVIRQELRIYATPISAHLIAKTQSLPSPQDTDGHGRSPQFLPDIRSPSPKRRRVATLFESVAQHHKRVRQKGGEAVSQLMARSLSQSSQQLQGLRVKRESEEPSLPQLDRIASQRSRSVSIGANLNTKLLEARSEQSRPSSRRGYVRELNSRRGTPNPFVESSLRREKELSPELPSEGKIESLTAPKDADTIIVENKNTITRTILTCMRLYGFNRATARSASSSRPQTGTGSHDMVTANDEGFSNTDEDEFKAMYHATYRASTFALRKYLKEPSSGENDSPNKPPLLEKGKAMTYIDEFLKLFCEEN</sequence>
<feature type="region of interest" description="Disordered" evidence="1">
    <location>
        <begin position="200"/>
        <end position="289"/>
    </location>
</feature>
<feature type="compositionally biased region" description="Low complexity" evidence="1">
    <location>
        <begin position="253"/>
        <end position="270"/>
    </location>
</feature>
<evidence type="ECO:0000259" key="2">
    <source>
        <dbReference type="Pfam" id="PF18596"/>
    </source>
</evidence>
<dbReference type="RefSeq" id="XP_001396592.3">
    <property type="nucleotide sequence ID" value="XM_001396555.3"/>
</dbReference>
<dbReference type="KEGG" id="ang:An15g00530"/>
<dbReference type="Pfam" id="PF18596">
    <property type="entry name" value="Sld7_C"/>
    <property type="match status" value="1"/>
</dbReference>
<evidence type="ECO:0000313" key="3">
    <source>
        <dbReference type="RefSeq" id="XP_001396592.3"/>
    </source>
</evidence>
<feature type="region of interest" description="Disordered" evidence="1">
    <location>
        <begin position="394"/>
        <end position="416"/>
    </location>
</feature>
<reference evidence="3" key="2">
    <citation type="submission" date="2025-08" db="UniProtKB">
        <authorList>
            <consortium name="RefSeq"/>
        </authorList>
    </citation>
    <scope>IDENTIFICATION</scope>
</reference>
<protein>
    <recommendedName>
        <fullName evidence="2">Sld7 C-terminal domain-containing protein</fullName>
    </recommendedName>
</protein>
<organism evidence="3">
    <name type="scientific">Aspergillus niger</name>
    <dbReference type="NCBI Taxonomy" id="5061"/>
    <lineage>
        <taxon>Eukaryota</taxon>
        <taxon>Fungi</taxon>
        <taxon>Dikarya</taxon>
        <taxon>Ascomycota</taxon>
        <taxon>Pezizomycotina</taxon>
        <taxon>Eurotiomycetes</taxon>
        <taxon>Eurotiomycetidae</taxon>
        <taxon>Eurotiales</taxon>
        <taxon>Aspergillaceae</taxon>
        <taxon>Aspergillus</taxon>
        <taxon>Aspergillus subgen. Circumdati</taxon>
    </lineage>
</organism>
<dbReference type="AlphaFoldDB" id="A0AAJ6QGS9"/>
<feature type="region of interest" description="Disordered" evidence="1">
    <location>
        <begin position="306"/>
        <end position="358"/>
    </location>
</feature>
<proteinExistence type="predicted"/>
<accession>A0AAJ6QGS9</accession>
<dbReference type="VEuPathDB" id="FungiDB:An15g00530"/>
<name>A0AAJ6QGS9_ASPNG</name>
<gene>
    <name evidence="3" type="ORF">An15g00530</name>
</gene>